<reference evidence="2 3" key="1">
    <citation type="submission" date="2018-06" db="EMBL/GenBank/DDBJ databases">
        <title>Comparative genomics reveals the genomic features of Rhizophagus irregularis, R. cerebriforme, R. diaphanum and Gigaspora rosea, and their symbiotic lifestyle signature.</title>
        <authorList>
            <person name="Morin E."/>
            <person name="San Clemente H."/>
            <person name="Chen E.C.H."/>
            <person name="De La Providencia I."/>
            <person name="Hainaut M."/>
            <person name="Kuo A."/>
            <person name="Kohler A."/>
            <person name="Murat C."/>
            <person name="Tang N."/>
            <person name="Roy S."/>
            <person name="Loubradou J."/>
            <person name="Henrissat B."/>
            <person name="Grigoriev I.V."/>
            <person name="Corradi N."/>
            <person name="Roux C."/>
            <person name="Martin F.M."/>
        </authorList>
    </citation>
    <scope>NUCLEOTIDE SEQUENCE [LARGE SCALE GENOMIC DNA]</scope>
    <source>
        <strain evidence="2 3">DAOM 194757</strain>
    </source>
</reference>
<sequence>MDRQSEPVNHDDTSLRRQPPDPFRNCELKIASGTKNTFDLMRPKNARITDNNDAPNVSVGSSNATTKKKSVDPQFTALLGSGLKKFILIIFDIVCVILKWWMERPVI</sequence>
<accession>A0A397W8B4</accession>
<evidence type="ECO:0000313" key="2">
    <source>
        <dbReference type="EMBL" id="RIB27556.1"/>
    </source>
</evidence>
<feature type="region of interest" description="Disordered" evidence="1">
    <location>
        <begin position="46"/>
        <end position="67"/>
    </location>
</feature>
<evidence type="ECO:0000256" key="1">
    <source>
        <dbReference type="SAM" id="MobiDB-lite"/>
    </source>
</evidence>
<feature type="region of interest" description="Disordered" evidence="1">
    <location>
        <begin position="1"/>
        <end position="24"/>
    </location>
</feature>
<dbReference type="AlphaFoldDB" id="A0A397W8B4"/>
<feature type="compositionally biased region" description="Polar residues" evidence="1">
    <location>
        <begin position="48"/>
        <end position="65"/>
    </location>
</feature>
<evidence type="ECO:0000313" key="3">
    <source>
        <dbReference type="Proteomes" id="UP000266673"/>
    </source>
</evidence>
<comment type="caution">
    <text evidence="2">The sequence shown here is derived from an EMBL/GenBank/DDBJ whole genome shotgun (WGS) entry which is preliminary data.</text>
</comment>
<proteinExistence type="predicted"/>
<dbReference type="EMBL" id="QKWP01000094">
    <property type="protein sequence ID" value="RIB27556.1"/>
    <property type="molecule type" value="Genomic_DNA"/>
</dbReference>
<protein>
    <submittedName>
        <fullName evidence="2">Uncharacterized protein</fullName>
    </submittedName>
</protein>
<organism evidence="2 3">
    <name type="scientific">Gigaspora rosea</name>
    <dbReference type="NCBI Taxonomy" id="44941"/>
    <lineage>
        <taxon>Eukaryota</taxon>
        <taxon>Fungi</taxon>
        <taxon>Fungi incertae sedis</taxon>
        <taxon>Mucoromycota</taxon>
        <taxon>Glomeromycotina</taxon>
        <taxon>Glomeromycetes</taxon>
        <taxon>Diversisporales</taxon>
        <taxon>Gigasporaceae</taxon>
        <taxon>Gigaspora</taxon>
    </lineage>
</organism>
<gene>
    <name evidence="2" type="ORF">C2G38_2029250</name>
</gene>
<name>A0A397W8B4_9GLOM</name>
<keyword evidence="3" id="KW-1185">Reference proteome</keyword>
<dbReference type="Proteomes" id="UP000266673">
    <property type="component" value="Unassembled WGS sequence"/>
</dbReference>